<accession>A0ABW3RL50</accession>
<dbReference type="EMBL" id="JBHTKY010000009">
    <property type="protein sequence ID" value="MFD1165556.1"/>
    <property type="molecule type" value="Genomic_DNA"/>
</dbReference>
<comment type="caution">
    <text evidence="1">The sequence shown here is derived from an EMBL/GenBank/DDBJ whole genome shotgun (WGS) entry which is preliminary data.</text>
</comment>
<evidence type="ECO:0000313" key="1">
    <source>
        <dbReference type="EMBL" id="MFD1165556.1"/>
    </source>
</evidence>
<keyword evidence="2" id="KW-1185">Reference proteome</keyword>
<name>A0ABW3RL50_9SPHI</name>
<sequence>MAAENENIKLISKENAEFPDYLDFQKLRSEGIAYLGKLSGKIWTDHNLHDPGITILEILCYAMLDLGYRTNLSTIDILSKNPQQQAKDDNFFSAAQILTNNPLTILDYRKFLIDIKGVRNAWLEIANDQHDFCYSPNNQYDFNAQDYNSGNTTLNGLYHVFIDTEKNPKTDFGNEIEANEYLYLLSKSIKDKLMSHRNFCEDFVDIIFLCKLLLGVCATVELQNNADPEAVYQNIILKLRNFITPTPKFYTLEQLLDKNIPIDEIFAGRAHNLNESHGFIDNSELQQIKLKKEIHISDLFNIILSVEGVKSVDNMSVRGCEHINFNSSSSWKFQIPVNYVTEFSLKCTELKFKKNGIPIDINFKKFEGVLNINFSNSGKVLYQNPSKFLDREIPNGIYHEDLDDYYLLQEDFPRVYGISEGGLPDDVSDHRKAQALQLQGYLLFFDQVLAGYLAQLKNIRTLFSMNSSDDPNLKRTYFLNKLADNENLSKLLRFAVGPDSNNDLGNEGNSLIRPIHKSKLIDLIHTNETDLVKPEELELYTFNSLINLQIALNQFKEDLINNQYLFGFLNQYSDNIHYYILGSNDEFALISKFGFESISAANLHLSSVTYVGSFEDNYRSFIIDENNVSFDLELNLSTFKSYLALIIEDRDLYHSRRNTFLNHLLARFSEKFTDNVLGEYANEAINSADKSLVAKEDFLTQYDDLSANRAKAYNYLQNNWNNLNGSGFELEAKYRAGIKNKKVHSLCNFIVEQLDDYYIAELIIGNEKFFTLNEKFDSEIEAEEAAQLAFNAISNPENLKTKYIAHDKVYSIVLNYRESQYIPFFKQYSTSQEADTVRTSLNRMFANTPKEEVYINIYSYNSQLLNSDQKVVRQLINSFDTSVQAFDAAGKSINKINDSKIWSSEGIDNFKITQLIPNQTDSEHSKYIDVKEFKVNISNSIVGKPKLFTYELLDNSNTFKFFANVEFENNRTAKNHAYLVLSLASQFSSYSIDRSSVDSKFKLNIRVDDRIEAYINLDFDTENDAALMRDQIINTIQKYQYQITTEAEPKGWKFNYDLGYDPQSNYKFSSTKEFKDEESAIKALKSFHQAIPSLRLGKSKNGPILTQQNKGSKLPTVVIQQSENTDLKLLENALNEQKNITQYYSSSKKQNFKAAVRKEASENAPQFIYRLVDKDNVIAVYQEGFSEKKDALLAKKKIYKLLRTYKEYLQLCLGGDIIREIIGKNNKTKSYKYLVKAHNLRYKNKGPINEELILFESYQTFPTKELALKAFEDTYFQILELAAVESSYGTIISFEESINNQALVVIPKITQEEIGTYSDGSIQQFMQRLVKTYPIKKLQDQYYFSTFFSEKNPQQWKSTKFYSSAEDAWIDFNFFLMLLRYPGNIFVDCDSSENENATYKIFIREVLAESTEKFYTEEAAWGEDGVEKFICAVQSQLGLHKVQNKNNCCYSFYLNCGPDFLEHPCSYDTAKKRNQVLIELYDRFKIFLEKKSYSFVSEDNVLLLRDVEGNYFVYKRIEKSENQDSCTLLFEILEEFQNPENKYVLEGEVIYLQDKVGNVLLESYEKNWDIEDFKEKLRQFICYFPISRKLDNYNIFQYSIEIKLPGFNACQEEKLNHCGCVEESEEESICFIAWKSSCPYDSCSEALRMWRLALSLLTNYENYKAILDCSCNTFGIALNYDPQHIAYNPQCYESSQKLCEAVDRTITLCNSEGLHAIEHILLRPRCPEDCDYRSDLFLGQREFSTSYIWEVDHSDPCSDDSDIIFRPGIDPYSFISTVVLPAWPERFRTESGKMIMEDILYRMAPAHVLLRILWLSPHEYCCFESKYKDWRKWIAKMNTCNNEFSVRDFMDFLFRRNYKKLHECQDCLPCNSKIQTNISCLYRYDNQIEDNKKSFQDQVNAAFGWMISLEGEYQFFSCDQQYNRDRKPVNKVSRKAKTIKKKPK</sequence>
<proteinExistence type="predicted"/>
<organism evidence="1 2">
    <name type="scientific">Sphingobacterium daejeonense</name>
    <dbReference type="NCBI Taxonomy" id="371142"/>
    <lineage>
        <taxon>Bacteria</taxon>
        <taxon>Pseudomonadati</taxon>
        <taxon>Bacteroidota</taxon>
        <taxon>Sphingobacteriia</taxon>
        <taxon>Sphingobacteriales</taxon>
        <taxon>Sphingobacteriaceae</taxon>
        <taxon>Sphingobacterium</taxon>
    </lineage>
</organism>
<dbReference type="RefSeq" id="WP_380895673.1">
    <property type="nucleotide sequence ID" value="NZ_JBHTKY010000009.1"/>
</dbReference>
<gene>
    <name evidence="1" type="ORF">ACFQ2C_08075</name>
</gene>
<dbReference type="Proteomes" id="UP001597205">
    <property type="component" value="Unassembled WGS sequence"/>
</dbReference>
<reference evidence="2" key="1">
    <citation type="journal article" date="2019" name="Int. J. Syst. Evol. Microbiol.">
        <title>The Global Catalogue of Microorganisms (GCM) 10K type strain sequencing project: providing services to taxonomists for standard genome sequencing and annotation.</title>
        <authorList>
            <consortium name="The Broad Institute Genomics Platform"/>
            <consortium name="The Broad Institute Genome Sequencing Center for Infectious Disease"/>
            <person name="Wu L."/>
            <person name="Ma J."/>
        </authorList>
    </citation>
    <scope>NUCLEOTIDE SEQUENCE [LARGE SCALE GENOMIC DNA]</scope>
    <source>
        <strain evidence="2">CCUG 52468</strain>
    </source>
</reference>
<protein>
    <submittedName>
        <fullName evidence="1">Uncharacterized protein</fullName>
    </submittedName>
</protein>
<evidence type="ECO:0000313" key="2">
    <source>
        <dbReference type="Proteomes" id="UP001597205"/>
    </source>
</evidence>